<comment type="caution">
    <text evidence="2">The sequence shown here is derived from an EMBL/GenBank/DDBJ whole genome shotgun (WGS) entry which is preliminary data.</text>
</comment>
<protein>
    <submittedName>
        <fullName evidence="2">Helix-turn-helix protein</fullName>
    </submittedName>
</protein>
<dbReference type="InterPro" id="IPR010982">
    <property type="entry name" value="Lambda_DNA-bd_dom_sf"/>
</dbReference>
<reference evidence="2 3" key="1">
    <citation type="journal article" date="2015" name="Microbiology (Mosc.)">
        <title>Genomics of the Weissella cibaria species with an examination of its metabolic traits.</title>
        <authorList>
            <person name="Lynch K.M."/>
            <person name="Lucid A."/>
            <person name="Arendt E.K."/>
            <person name="Sleator R.D."/>
            <person name="Lucey B."/>
            <person name="Coffey A."/>
        </authorList>
    </citation>
    <scope>NUCLEOTIDE SEQUENCE [LARGE SCALE GENOMIC DNA]</scope>
    <source>
        <strain evidence="2 3">AB3b</strain>
    </source>
</reference>
<dbReference type="PROSITE" id="PS50943">
    <property type="entry name" value="HTH_CROC1"/>
    <property type="match status" value="1"/>
</dbReference>
<dbReference type="CDD" id="cd00093">
    <property type="entry name" value="HTH_XRE"/>
    <property type="match status" value="1"/>
</dbReference>
<dbReference type="SMART" id="SM00530">
    <property type="entry name" value="HTH_XRE"/>
    <property type="match status" value="1"/>
</dbReference>
<dbReference type="RefSeq" id="WP_043940854.1">
    <property type="nucleotide sequence ID" value="NZ_JWHT01000014.1"/>
</dbReference>
<dbReference type="SUPFAM" id="SSF47413">
    <property type="entry name" value="lambda repressor-like DNA-binding domains"/>
    <property type="match status" value="1"/>
</dbReference>
<dbReference type="PATRIC" id="fig|137591.24.peg.653"/>
<organism evidence="2 3">
    <name type="scientific">Weissella cibaria</name>
    <dbReference type="NCBI Taxonomy" id="137591"/>
    <lineage>
        <taxon>Bacteria</taxon>
        <taxon>Bacillati</taxon>
        <taxon>Bacillota</taxon>
        <taxon>Bacilli</taxon>
        <taxon>Lactobacillales</taxon>
        <taxon>Lactobacillaceae</taxon>
        <taxon>Weissella</taxon>
    </lineage>
</organism>
<dbReference type="Proteomes" id="UP000032289">
    <property type="component" value="Unassembled WGS sequence"/>
</dbReference>
<evidence type="ECO:0000259" key="1">
    <source>
        <dbReference type="PROSITE" id="PS50943"/>
    </source>
</evidence>
<dbReference type="GO" id="GO:0003677">
    <property type="term" value="F:DNA binding"/>
    <property type="evidence" value="ECO:0007669"/>
    <property type="project" value="InterPro"/>
</dbReference>
<dbReference type="Gene3D" id="1.10.260.40">
    <property type="entry name" value="lambda repressor-like DNA-binding domains"/>
    <property type="match status" value="1"/>
</dbReference>
<proteinExistence type="predicted"/>
<dbReference type="EMBL" id="JWHT01000014">
    <property type="protein sequence ID" value="KIU25157.1"/>
    <property type="molecule type" value="Genomic_DNA"/>
</dbReference>
<feature type="domain" description="HTH cro/C1-type" evidence="1">
    <location>
        <begin position="13"/>
        <end position="67"/>
    </location>
</feature>
<evidence type="ECO:0000313" key="3">
    <source>
        <dbReference type="Proteomes" id="UP000032289"/>
    </source>
</evidence>
<name>A0A0D1M2Q1_9LACO</name>
<dbReference type="AlphaFoldDB" id="A0A0D1M2Q1"/>
<evidence type="ECO:0000313" key="2">
    <source>
        <dbReference type="EMBL" id="KIU25157.1"/>
    </source>
</evidence>
<dbReference type="InterPro" id="IPR001387">
    <property type="entry name" value="Cro/C1-type_HTH"/>
</dbReference>
<gene>
    <name evidence="2" type="ORF">ab3b_00675</name>
</gene>
<accession>A0A0D1M2Q1</accession>
<sequence>MNYKDAATLGQAVKTWREDHHYRMGDAAKVANIPYASFQRIEYDQGNPRIKNLALIARALDMSTDEVIARWFNDDDDKKRSITEDNI</sequence>
<dbReference type="Pfam" id="PF01381">
    <property type="entry name" value="HTH_3"/>
    <property type="match status" value="1"/>
</dbReference>